<evidence type="ECO:0000313" key="1">
    <source>
        <dbReference type="EMBL" id="ADE84721.1"/>
    </source>
</evidence>
<gene>
    <name evidence="1" type="ordered locus">RCAP_rcc00956</name>
</gene>
<evidence type="ECO:0000313" key="2">
    <source>
        <dbReference type="Proteomes" id="UP000002361"/>
    </source>
</evidence>
<dbReference type="EMBL" id="CP001312">
    <property type="protein sequence ID" value="ADE84721.1"/>
    <property type="molecule type" value="Genomic_DNA"/>
</dbReference>
<reference evidence="1 2" key="2">
    <citation type="journal article" date="2010" name="J. Bacteriol.">
        <title>Complete genome sequence of the photosynthetic purple nonsulfur bacterium Rhodobacter capsulatus SB 1003.</title>
        <authorList>
            <person name="Strnad H."/>
            <person name="Lapidus A."/>
            <person name="Paces J."/>
            <person name="Ulbrich P."/>
            <person name="Vlcek C."/>
            <person name="Paces V."/>
            <person name="Haselkorn R."/>
        </authorList>
    </citation>
    <scope>NUCLEOTIDE SEQUENCE [LARGE SCALE GENOMIC DNA]</scope>
    <source>
        <strain evidence="2">ATCC BAA-309 / NBRC 16581 / SB1003</strain>
    </source>
</reference>
<proteinExistence type="predicted"/>
<keyword evidence="2" id="KW-1185">Reference proteome</keyword>
<sequence>MIYVRRDPALIPERVLKVAERAQAELEALPPDQRVAFIKKKSHVWTGFKKYLSKMSYGKCWYSESSDPQSFFDVDHFRPKAEAQRGDGGEKDEGYPWLAFDWDNFRYSAGRSNRHSTDEDTEEVVGKGSWFPLCPGSPCATWDNRALAAEKPVLLDPTNVGDMRLVKIGSSGSVEPSGICVGTNRERVAKSVKYYGLDLPALKEARLQVMREVQEMFEVLVQTVAAANEVPAAADLLPVPKEAELITAKTMPNSPYALAARSRLIELGMPELIARPEDYPAPVI</sequence>
<dbReference type="HOGENOM" id="CLU_071576_0_0_5"/>
<protein>
    <submittedName>
        <fullName evidence="1">Uncharacterized protein</fullName>
    </submittedName>
</protein>
<accession>D5AQR5</accession>
<dbReference type="KEGG" id="rcp:RCAP_rcc00956"/>
<dbReference type="eggNOG" id="COG1403">
    <property type="taxonomic scope" value="Bacteria"/>
</dbReference>
<dbReference type="AlphaFoldDB" id="D5AQR5"/>
<organism evidence="1 2">
    <name type="scientific">Rhodobacter capsulatus (strain ATCC BAA-309 / NBRC 16581 / SB1003)</name>
    <dbReference type="NCBI Taxonomy" id="272942"/>
    <lineage>
        <taxon>Bacteria</taxon>
        <taxon>Pseudomonadati</taxon>
        <taxon>Pseudomonadota</taxon>
        <taxon>Alphaproteobacteria</taxon>
        <taxon>Rhodobacterales</taxon>
        <taxon>Rhodobacter group</taxon>
        <taxon>Rhodobacter</taxon>
    </lineage>
</organism>
<reference key="1">
    <citation type="submission" date="2008-12" db="EMBL/GenBank/DDBJ databases">
        <title>Complete genome sequence of Rhodobacter capsulatus SB1003.</title>
        <authorList>
            <person name="Strnad H."/>
            <person name="Lapidus A."/>
            <person name="Vlcek C."/>
            <person name="Ulbrich P."/>
            <person name="Paces J."/>
            <person name="Maltsev N."/>
            <person name="Kumar V."/>
            <person name="Kogan Y."/>
            <person name="Milgram A."/>
            <person name="Rebrekov D."/>
            <person name="Mazur M."/>
            <person name="Cox R."/>
            <person name="Kyrpides N."/>
            <person name="Kolar M."/>
            <person name="Sachova J."/>
            <person name="Ridl J."/>
            <person name="Ivanova N."/>
            <person name="Kapatral V."/>
            <person name="Los T."/>
            <person name="Lykidis A."/>
            <person name="Mikhailova N."/>
            <person name="Reznik G."/>
            <person name="Vasieva O."/>
            <person name="Fonstein M."/>
            <person name="Paces V."/>
            <person name="Haselkorn R."/>
        </authorList>
    </citation>
    <scope>NUCLEOTIDE SEQUENCE</scope>
    <source>
        <strain>SB1003</strain>
    </source>
</reference>
<name>D5AQR5_RHOCB</name>
<dbReference type="Proteomes" id="UP000002361">
    <property type="component" value="Chromosome"/>
</dbReference>
<dbReference type="OrthoDB" id="5422822at2"/>
<dbReference type="STRING" id="272942.RCAP_rcc00956"/>